<sequence>MVVMAVSDVKRTSRAVPLWARVLVAAGLAAAGWLLAGLLGGPAASADELPQGGEPDTSEHAQQRGLLGGLLGGTLDTLTNTVEQVTSTLQTTVTAVTQTVGGLTTAVTETTNAVVQPVTETLRAPVTTTPKHQDTENTRETGESAVQTRIEREPEPVRAEAPAPERTVSAPATPAVASAPEEHQVRHREHPVAPAPGPRTEQAPVADHTVHADRDVPAPVPSGPAGQVCGVAPAHDGGSGSKHPLAILGTGVVTPELSPAGIAPRPTSTGGSRDAALPTTSPD</sequence>
<keyword evidence="3" id="KW-1185">Reference proteome</keyword>
<name>A0ABP8VI72_9PSEU</name>
<comment type="caution">
    <text evidence="2">The sequence shown here is derived from an EMBL/GenBank/DDBJ whole genome shotgun (WGS) entry which is preliminary data.</text>
</comment>
<feature type="compositionally biased region" description="Basic and acidic residues" evidence="1">
    <location>
        <begin position="131"/>
        <end position="142"/>
    </location>
</feature>
<gene>
    <name evidence="2" type="ORF">GCM10023214_67220</name>
</gene>
<feature type="compositionally biased region" description="Basic and acidic residues" evidence="1">
    <location>
        <begin position="149"/>
        <end position="158"/>
    </location>
</feature>
<protein>
    <submittedName>
        <fullName evidence="2">Uncharacterized protein</fullName>
    </submittedName>
</protein>
<dbReference type="EMBL" id="BAABIB010000137">
    <property type="protein sequence ID" value="GAA4664661.1"/>
    <property type="molecule type" value="Genomic_DNA"/>
</dbReference>
<organism evidence="2 3">
    <name type="scientific">Amycolatopsis dongchuanensis</name>
    <dbReference type="NCBI Taxonomy" id="1070866"/>
    <lineage>
        <taxon>Bacteria</taxon>
        <taxon>Bacillati</taxon>
        <taxon>Actinomycetota</taxon>
        <taxon>Actinomycetes</taxon>
        <taxon>Pseudonocardiales</taxon>
        <taxon>Pseudonocardiaceae</taxon>
        <taxon>Amycolatopsis</taxon>
    </lineage>
</organism>
<evidence type="ECO:0000313" key="2">
    <source>
        <dbReference type="EMBL" id="GAA4664661.1"/>
    </source>
</evidence>
<dbReference type="Proteomes" id="UP001500192">
    <property type="component" value="Unassembled WGS sequence"/>
</dbReference>
<reference evidence="3" key="1">
    <citation type="journal article" date="2019" name="Int. J. Syst. Evol. Microbiol.">
        <title>The Global Catalogue of Microorganisms (GCM) 10K type strain sequencing project: providing services to taxonomists for standard genome sequencing and annotation.</title>
        <authorList>
            <consortium name="The Broad Institute Genomics Platform"/>
            <consortium name="The Broad Institute Genome Sequencing Center for Infectious Disease"/>
            <person name="Wu L."/>
            <person name="Ma J."/>
        </authorList>
    </citation>
    <scope>NUCLEOTIDE SEQUENCE [LARGE SCALE GENOMIC DNA]</scope>
    <source>
        <strain evidence="3">JCM 18054</strain>
    </source>
</reference>
<feature type="compositionally biased region" description="Low complexity" evidence="1">
    <location>
        <begin position="159"/>
        <end position="179"/>
    </location>
</feature>
<accession>A0ABP8VI72</accession>
<evidence type="ECO:0000313" key="3">
    <source>
        <dbReference type="Proteomes" id="UP001500192"/>
    </source>
</evidence>
<evidence type="ECO:0000256" key="1">
    <source>
        <dbReference type="SAM" id="MobiDB-lite"/>
    </source>
</evidence>
<feature type="region of interest" description="Disordered" evidence="1">
    <location>
        <begin position="123"/>
        <end position="283"/>
    </location>
</feature>
<proteinExistence type="predicted"/>